<protein>
    <recommendedName>
        <fullName evidence="11">Carbamoyl phosphate synthase small chain</fullName>
        <ecNumber evidence="11">6.3.5.5</ecNumber>
    </recommendedName>
    <alternativeName>
        <fullName evidence="11">Carbamoyl phosphate synthetase glutamine chain</fullName>
    </alternativeName>
</protein>
<dbReference type="FunFam" id="3.50.30.20:FF:000001">
    <property type="entry name" value="Carbamoyl-phosphate synthase small chain"/>
    <property type="match status" value="1"/>
</dbReference>
<evidence type="ECO:0000256" key="3">
    <source>
        <dbReference type="ARBA" id="ARBA00007800"/>
    </source>
</evidence>
<dbReference type="PATRIC" id="fig|1203554.3.peg.863"/>
<comment type="function">
    <text evidence="11">Small subunit of the glutamine-dependent carbamoyl phosphate synthetase (CPSase). CPSase catalyzes the formation of carbamoyl phosphate from the ammonia moiety of glutamine, carbonate, and phosphate donated by ATP, constituting the first step of 2 biosynthetic pathways, one leading to arginine and/or urea and the other to pyrimidine nucleotides. The small subunit (glutamine amidotransferase) binds and cleaves glutamine to supply the large subunit with the substrate ammonia.</text>
</comment>
<keyword evidence="11" id="KW-0028">Amino-acid biosynthesis</keyword>
<evidence type="ECO:0000313" key="13">
    <source>
        <dbReference type="EMBL" id="EPE00121.1"/>
    </source>
</evidence>
<dbReference type="SUPFAM" id="SSF52317">
    <property type="entry name" value="Class I glutamine amidotransferase-like"/>
    <property type="match status" value="1"/>
</dbReference>
<dbReference type="SMART" id="SM01097">
    <property type="entry name" value="CPSase_sm_chain"/>
    <property type="match status" value="1"/>
</dbReference>
<dbReference type="HAMAP" id="MF_01209">
    <property type="entry name" value="CPSase_S_chain"/>
    <property type="match status" value="1"/>
</dbReference>
<comment type="catalytic activity">
    <reaction evidence="9 11">
        <text>hydrogencarbonate + L-glutamine + 2 ATP + H2O = carbamoyl phosphate + L-glutamate + 2 ADP + phosphate + 2 H(+)</text>
        <dbReference type="Rhea" id="RHEA:18633"/>
        <dbReference type="ChEBI" id="CHEBI:15377"/>
        <dbReference type="ChEBI" id="CHEBI:15378"/>
        <dbReference type="ChEBI" id="CHEBI:17544"/>
        <dbReference type="ChEBI" id="CHEBI:29985"/>
        <dbReference type="ChEBI" id="CHEBI:30616"/>
        <dbReference type="ChEBI" id="CHEBI:43474"/>
        <dbReference type="ChEBI" id="CHEBI:58228"/>
        <dbReference type="ChEBI" id="CHEBI:58359"/>
        <dbReference type="ChEBI" id="CHEBI:456216"/>
        <dbReference type="EC" id="6.3.5.5"/>
    </reaction>
</comment>
<dbReference type="InterPro" id="IPR006274">
    <property type="entry name" value="CarbamoylP_synth_ssu"/>
</dbReference>
<dbReference type="GeneID" id="64061328"/>
<accession>S3BL53</accession>
<dbReference type="InterPro" id="IPR029062">
    <property type="entry name" value="Class_I_gatase-like"/>
</dbReference>
<feature type="binding site" evidence="11">
    <location>
        <position position="328"/>
    </location>
    <ligand>
        <name>L-glutamine</name>
        <dbReference type="ChEBI" id="CHEBI:58359"/>
    </ligand>
</feature>
<evidence type="ECO:0000259" key="12">
    <source>
        <dbReference type="SMART" id="SM01097"/>
    </source>
</evidence>
<dbReference type="PANTHER" id="PTHR43418">
    <property type="entry name" value="MULTIFUNCTIONAL TRYPTOPHAN BIOSYNTHESIS PROTEIN-RELATED"/>
    <property type="match status" value="1"/>
</dbReference>
<dbReference type="InterPro" id="IPR017926">
    <property type="entry name" value="GATASE"/>
</dbReference>
<gene>
    <name evidence="11" type="primary">carA</name>
    <name evidence="13" type="ORF">HMPREF1476_00850</name>
</gene>
<dbReference type="STRING" id="1203554.HMPREF1476_00850"/>
<dbReference type="NCBIfam" id="NF009475">
    <property type="entry name" value="PRK12838.1"/>
    <property type="match status" value="1"/>
</dbReference>
<dbReference type="InterPro" id="IPR035686">
    <property type="entry name" value="CPSase_GATase1"/>
</dbReference>
<dbReference type="InterPro" id="IPR036480">
    <property type="entry name" value="CarbP_synth_ssu_N_sf"/>
</dbReference>
<dbReference type="Pfam" id="PF00117">
    <property type="entry name" value="GATase"/>
    <property type="match status" value="1"/>
</dbReference>
<dbReference type="GO" id="GO:0044205">
    <property type="term" value="P:'de novo' UMP biosynthetic process"/>
    <property type="evidence" value="ECO:0007669"/>
    <property type="project" value="UniProtKB-UniRule"/>
</dbReference>
<dbReference type="GO" id="GO:0006526">
    <property type="term" value="P:L-arginine biosynthetic process"/>
    <property type="evidence" value="ECO:0007669"/>
    <property type="project" value="UniProtKB-UniRule"/>
</dbReference>
<evidence type="ECO:0000256" key="10">
    <source>
        <dbReference type="ARBA" id="ARBA00049285"/>
    </source>
</evidence>
<feature type="active site" description="Nucleophile" evidence="11">
    <location>
        <position position="283"/>
    </location>
</feature>
<dbReference type="AlphaFoldDB" id="S3BL53"/>
<feature type="binding site" evidence="11">
    <location>
        <position position="53"/>
    </location>
    <ligand>
        <name>L-glutamine</name>
        <dbReference type="ChEBI" id="CHEBI:58359"/>
    </ligand>
</feature>
<dbReference type="UniPathway" id="UPA00068">
    <property type="reaction ID" value="UER00171"/>
</dbReference>
<dbReference type="Proteomes" id="UP000014400">
    <property type="component" value="Unassembled WGS sequence"/>
</dbReference>
<evidence type="ECO:0000256" key="5">
    <source>
        <dbReference type="ARBA" id="ARBA00022741"/>
    </source>
</evidence>
<dbReference type="PROSITE" id="PS51273">
    <property type="entry name" value="GATASE_TYPE_1"/>
    <property type="match status" value="1"/>
</dbReference>
<dbReference type="GO" id="GO:0004359">
    <property type="term" value="F:glutaminase activity"/>
    <property type="evidence" value="ECO:0007669"/>
    <property type="project" value="RHEA"/>
</dbReference>
<feature type="binding site" evidence="11">
    <location>
        <position position="327"/>
    </location>
    <ligand>
        <name>L-glutamine</name>
        <dbReference type="ChEBI" id="CHEBI:58359"/>
    </ligand>
</feature>
<keyword evidence="8 11" id="KW-0665">Pyrimidine biosynthesis</keyword>
<feature type="active site" evidence="11">
    <location>
        <position position="369"/>
    </location>
</feature>
<dbReference type="PANTHER" id="PTHR43418:SF7">
    <property type="entry name" value="CARBAMOYL-PHOSPHATE SYNTHASE SMALL CHAIN"/>
    <property type="match status" value="1"/>
</dbReference>
<proteinExistence type="inferred from homology"/>
<name>S3BL53_9BURK</name>
<evidence type="ECO:0000256" key="9">
    <source>
        <dbReference type="ARBA" id="ARBA00048816"/>
    </source>
</evidence>
<keyword evidence="14" id="KW-1185">Reference proteome</keyword>
<comment type="catalytic activity">
    <reaction evidence="10 11">
        <text>L-glutamine + H2O = L-glutamate + NH4(+)</text>
        <dbReference type="Rhea" id="RHEA:15889"/>
        <dbReference type="ChEBI" id="CHEBI:15377"/>
        <dbReference type="ChEBI" id="CHEBI:28938"/>
        <dbReference type="ChEBI" id="CHEBI:29985"/>
        <dbReference type="ChEBI" id="CHEBI:58359"/>
    </reaction>
</comment>
<sequence length="394" mass="41916">MALIAKTRPQAALVLADGTVFQGESTGAAGLTVGEVVFNTSMTGYQEILTDPSYTGQLVTLTCAHIGNVGVNPEDMESNAIHAAGLIVKAAADVPSNWRARQSLPEALKDAGVKAICGIDTRALTIHLRTTGAQAGAIIAKQMGDELTDEDLQQALEAARSWGSMAGQDLAKTVTTDHVYDWTDGSWEPSREGEPAGFRRAAVFPYHVVAYDFGIKTNILRLLADRGIRVTVVPAQTPFEEAMKHQPDGIFLSNGPGDPAPCTYAIEVAQKAIAAKLPLFGICLGHQIMGLAVGAKTLKMKFGHHGANHPVENVETKRVYITSQNHGFAVDADTLPANARATHRSLFDGSLQGFELIGQPAFCFQGHPEASPGPHDIDVLFEKFAKSLAGRRAG</sequence>
<dbReference type="PRINTS" id="PR00099">
    <property type="entry name" value="CPSGATASE"/>
</dbReference>
<feature type="binding site" evidence="11">
    <location>
        <position position="255"/>
    </location>
    <ligand>
        <name>L-glutamine</name>
        <dbReference type="ChEBI" id="CHEBI:58359"/>
    </ligand>
</feature>
<comment type="caution">
    <text evidence="13">The sequence shown here is derived from an EMBL/GenBank/DDBJ whole genome shotgun (WGS) entry which is preliminary data.</text>
</comment>
<keyword evidence="7 11" id="KW-0315">Glutamine amidotransferase</keyword>
<dbReference type="CDD" id="cd01744">
    <property type="entry name" value="GATase1_CPSase"/>
    <property type="match status" value="1"/>
</dbReference>
<evidence type="ECO:0000256" key="7">
    <source>
        <dbReference type="ARBA" id="ARBA00022962"/>
    </source>
</evidence>
<dbReference type="InterPro" id="IPR050472">
    <property type="entry name" value="Anth_synth/Amidotransfase"/>
</dbReference>
<keyword evidence="4 11" id="KW-0436">Ligase</keyword>
<feature type="binding site" evidence="11">
    <location>
        <position position="284"/>
    </location>
    <ligand>
        <name>L-glutamine</name>
        <dbReference type="ChEBI" id="CHEBI:58359"/>
    </ligand>
</feature>
<keyword evidence="6 11" id="KW-0067">ATP-binding</keyword>
<evidence type="ECO:0000256" key="6">
    <source>
        <dbReference type="ARBA" id="ARBA00022840"/>
    </source>
</evidence>
<dbReference type="NCBIfam" id="TIGR01368">
    <property type="entry name" value="CPSaseIIsmall"/>
    <property type="match status" value="1"/>
</dbReference>
<feature type="binding site" evidence="11">
    <location>
        <position position="325"/>
    </location>
    <ligand>
        <name>L-glutamine</name>
        <dbReference type="ChEBI" id="CHEBI:58359"/>
    </ligand>
</feature>
<reference evidence="13 14" key="1">
    <citation type="submission" date="2013-04" db="EMBL/GenBank/DDBJ databases">
        <title>The Genome Sequence of Sutterella wadsworthensis HGA0223.</title>
        <authorList>
            <consortium name="The Broad Institute Genomics Platform"/>
            <person name="Earl A."/>
            <person name="Ward D."/>
            <person name="Feldgarden M."/>
            <person name="Gevers D."/>
            <person name="Schmidt T.M."/>
            <person name="Dover J."/>
            <person name="Dai D."/>
            <person name="Walker B."/>
            <person name="Young S."/>
            <person name="Zeng Q."/>
            <person name="Gargeya S."/>
            <person name="Fitzgerald M."/>
            <person name="Haas B."/>
            <person name="Abouelleil A."/>
            <person name="Allen A.W."/>
            <person name="Alvarado L."/>
            <person name="Arachchi H.M."/>
            <person name="Berlin A.M."/>
            <person name="Chapman S.B."/>
            <person name="Gainer-Dewar J."/>
            <person name="Goldberg J."/>
            <person name="Griggs A."/>
            <person name="Gujja S."/>
            <person name="Hansen M."/>
            <person name="Howarth C."/>
            <person name="Imamovic A."/>
            <person name="Ireland A."/>
            <person name="Larimer J."/>
            <person name="McCowan C."/>
            <person name="Murphy C."/>
            <person name="Pearson M."/>
            <person name="Poon T.W."/>
            <person name="Priest M."/>
            <person name="Roberts A."/>
            <person name="Saif S."/>
            <person name="Shea T."/>
            <person name="Sisk P."/>
            <person name="Sykes S."/>
            <person name="Wortman J."/>
            <person name="Nusbaum C."/>
            <person name="Birren B."/>
        </authorList>
    </citation>
    <scope>NUCLEOTIDE SEQUENCE [LARGE SCALE GENOMIC DNA]</scope>
    <source>
        <strain evidence="13 14">HGA0223</strain>
    </source>
</reference>
<dbReference type="GO" id="GO:0006541">
    <property type="term" value="P:glutamine metabolic process"/>
    <property type="evidence" value="ECO:0007669"/>
    <property type="project" value="InterPro"/>
</dbReference>
<keyword evidence="5 11" id="KW-0547">Nucleotide-binding</keyword>
<evidence type="ECO:0000313" key="14">
    <source>
        <dbReference type="Proteomes" id="UP000014400"/>
    </source>
</evidence>
<feature type="domain" description="Carbamoyl-phosphate synthase small subunit N-terminal" evidence="12">
    <location>
        <begin position="9"/>
        <end position="139"/>
    </location>
</feature>
<feature type="active site" evidence="11">
    <location>
        <position position="367"/>
    </location>
</feature>
<dbReference type="GO" id="GO:0005524">
    <property type="term" value="F:ATP binding"/>
    <property type="evidence" value="ECO:0007669"/>
    <property type="project" value="UniProtKB-UniRule"/>
</dbReference>
<dbReference type="EMBL" id="ATCF01000012">
    <property type="protein sequence ID" value="EPE00121.1"/>
    <property type="molecule type" value="Genomic_DNA"/>
</dbReference>
<dbReference type="Gene3D" id="3.40.50.880">
    <property type="match status" value="1"/>
</dbReference>
<evidence type="ECO:0000256" key="1">
    <source>
        <dbReference type="ARBA" id="ARBA00004812"/>
    </source>
</evidence>
<dbReference type="Gene3D" id="3.50.30.20">
    <property type="entry name" value="Carbamoyl-phosphate synthase small subunit, N-terminal domain"/>
    <property type="match status" value="1"/>
</dbReference>
<evidence type="ECO:0000256" key="8">
    <source>
        <dbReference type="ARBA" id="ARBA00022975"/>
    </source>
</evidence>
<dbReference type="InterPro" id="IPR002474">
    <property type="entry name" value="CarbamoylP_synth_ssu_N"/>
</dbReference>
<dbReference type="SUPFAM" id="SSF52021">
    <property type="entry name" value="Carbamoyl phosphate synthetase, small subunit N-terminal domain"/>
    <property type="match status" value="1"/>
</dbReference>
<evidence type="ECO:0000256" key="2">
    <source>
        <dbReference type="ARBA" id="ARBA00005077"/>
    </source>
</evidence>
<keyword evidence="11" id="KW-0055">Arginine biosynthesis</keyword>
<dbReference type="HOGENOM" id="CLU_035901_2_1_4"/>
<comment type="pathway">
    <text evidence="2 11">Amino-acid biosynthesis; L-arginine biosynthesis; carbamoyl phosphate from bicarbonate: step 1/1.</text>
</comment>
<dbReference type="Pfam" id="PF00988">
    <property type="entry name" value="CPSase_sm_chain"/>
    <property type="match status" value="1"/>
</dbReference>
<organism evidence="13 14">
    <name type="scientific">Sutterella wadsworthensis HGA0223</name>
    <dbReference type="NCBI Taxonomy" id="1203554"/>
    <lineage>
        <taxon>Bacteria</taxon>
        <taxon>Pseudomonadati</taxon>
        <taxon>Pseudomonadota</taxon>
        <taxon>Betaproteobacteria</taxon>
        <taxon>Burkholderiales</taxon>
        <taxon>Sutterellaceae</taxon>
        <taxon>Sutterella</taxon>
    </lineage>
</organism>
<dbReference type="RefSeq" id="WP_005430247.1">
    <property type="nucleotide sequence ID" value="NZ_KE150480.1"/>
</dbReference>
<dbReference type="GO" id="GO:0006207">
    <property type="term" value="P:'de novo' pyrimidine nucleobase biosynthetic process"/>
    <property type="evidence" value="ECO:0007669"/>
    <property type="project" value="InterPro"/>
</dbReference>
<comment type="similarity">
    <text evidence="3 11">Belongs to the CarA family.</text>
</comment>
<comment type="subunit">
    <text evidence="11">Composed of two chains; the small (or glutamine) chain promotes the hydrolysis of glutamine to ammonia, which is used by the large (or ammonia) chain to synthesize carbamoyl phosphate. Tetramer of heterodimers (alpha,beta)4.</text>
</comment>
<dbReference type="EC" id="6.3.5.5" evidence="11"/>
<feature type="binding site" evidence="11">
    <location>
        <position position="257"/>
    </location>
    <ligand>
        <name>L-glutamine</name>
        <dbReference type="ChEBI" id="CHEBI:58359"/>
    </ligand>
</feature>
<feature type="region of interest" description="CPSase" evidence="11">
    <location>
        <begin position="1"/>
        <end position="206"/>
    </location>
</feature>
<dbReference type="UniPathway" id="UPA00070">
    <property type="reaction ID" value="UER00115"/>
</dbReference>
<evidence type="ECO:0000256" key="4">
    <source>
        <dbReference type="ARBA" id="ARBA00022598"/>
    </source>
</evidence>
<comment type="pathway">
    <text evidence="1 11">Pyrimidine metabolism; UMP biosynthesis via de novo pathway; (S)-dihydroorotate from bicarbonate: step 1/3.</text>
</comment>
<evidence type="ECO:0000256" key="11">
    <source>
        <dbReference type="HAMAP-Rule" id="MF_01209"/>
    </source>
</evidence>
<dbReference type="PRINTS" id="PR00096">
    <property type="entry name" value="GATASE"/>
</dbReference>
<feature type="binding site" evidence="11">
    <location>
        <position position="287"/>
    </location>
    <ligand>
        <name>L-glutamine</name>
        <dbReference type="ChEBI" id="CHEBI:58359"/>
    </ligand>
</feature>
<dbReference type="eggNOG" id="COG0505">
    <property type="taxonomic scope" value="Bacteria"/>
</dbReference>
<dbReference type="GO" id="GO:0004088">
    <property type="term" value="F:carbamoyl-phosphate synthase (glutamine-hydrolyzing) activity"/>
    <property type="evidence" value="ECO:0007669"/>
    <property type="project" value="UniProtKB-UniRule"/>
</dbReference>